<dbReference type="EnsemblMetazoa" id="ACOM033213-RA">
    <property type="protein sequence ID" value="ACOM033213-PA.1"/>
    <property type="gene ID" value="ACOM033213"/>
</dbReference>
<sequence length="146" mass="15320">MNQRAGCQGMMVSIPSSRSSSSSTSSADACNASSISSSESSDCWDVSSRSLLTVVDPDVGRAVTNGNGVVGRTVRAIISEAGFGWLNLLVTILAPTNLILAGLGLAELPPLHQRLARFAQVVETVAYVVGTEEPRDQLLDPIVGYR</sequence>
<dbReference type="AlphaFoldDB" id="A0A8W7PLP9"/>
<reference evidence="2" key="1">
    <citation type="submission" date="2022-08" db="UniProtKB">
        <authorList>
            <consortium name="EnsemblMetazoa"/>
        </authorList>
    </citation>
    <scope>IDENTIFICATION</scope>
</reference>
<protein>
    <submittedName>
        <fullName evidence="2">Uncharacterized protein</fullName>
    </submittedName>
</protein>
<evidence type="ECO:0000313" key="2">
    <source>
        <dbReference type="EnsemblMetazoa" id="ACOM033213-PA.1"/>
    </source>
</evidence>
<organism evidence="2">
    <name type="scientific">Anopheles coluzzii</name>
    <name type="common">African malaria mosquito</name>
    <dbReference type="NCBI Taxonomy" id="1518534"/>
    <lineage>
        <taxon>Eukaryota</taxon>
        <taxon>Metazoa</taxon>
        <taxon>Ecdysozoa</taxon>
        <taxon>Arthropoda</taxon>
        <taxon>Hexapoda</taxon>
        <taxon>Insecta</taxon>
        <taxon>Pterygota</taxon>
        <taxon>Neoptera</taxon>
        <taxon>Endopterygota</taxon>
        <taxon>Diptera</taxon>
        <taxon>Nematocera</taxon>
        <taxon>Culicoidea</taxon>
        <taxon>Culicidae</taxon>
        <taxon>Anophelinae</taxon>
        <taxon>Anopheles</taxon>
    </lineage>
</organism>
<name>A0A8W7PLP9_ANOCL</name>
<dbReference type="Proteomes" id="UP000075882">
    <property type="component" value="Unassembled WGS sequence"/>
</dbReference>
<accession>A0A8W7PLP9</accession>
<evidence type="ECO:0000256" key="1">
    <source>
        <dbReference type="SAM" id="MobiDB-lite"/>
    </source>
</evidence>
<proteinExistence type="predicted"/>
<feature type="region of interest" description="Disordered" evidence="1">
    <location>
        <begin position="1"/>
        <end position="42"/>
    </location>
</feature>
<feature type="compositionally biased region" description="Low complexity" evidence="1">
    <location>
        <begin position="13"/>
        <end position="42"/>
    </location>
</feature>